<reference evidence="1" key="1">
    <citation type="journal article" date="2014" name="Int. J. Syst. Evol. Microbiol.">
        <title>Complete genome sequence of Corynebacterium casei LMG S-19264T (=DSM 44701T), isolated from a smear-ripened cheese.</title>
        <authorList>
            <consortium name="US DOE Joint Genome Institute (JGI-PGF)"/>
            <person name="Walter F."/>
            <person name="Albersmeier A."/>
            <person name="Kalinowski J."/>
            <person name="Ruckert C."/>
        </authorList>
    </citation>
    <scope>NUCLEOTIDE SEQUENCE</scope>
    <source>
        <strain evidence="1">CGMCC 1.15095</strain>
    </source>
</reference>
<dbReference type="InterPro" id="IPR012334">
    <property type="entry name" value="Pectin_lyas_fold"/>
</dbReference>
<evidence type="ECO:0000313" key="2">
    <source>
        <dbReference type="Proteomes" id="UP000608154"/>
    </source>
</evidence>
<comment type="caution">
    <text evidence="1">The sequence shown here is derived from an EMBL/GenBank/DDBJ whole genome shotgun (WGS) entry which is preliminary data.</text>
</comment>
<accession>A0A916TRF2</accession>
<evidence type="ECO:0008006" key="3">
    <source>
        <dbReference type="Google" id="ProtNLM"/>
    </source>
</evidence>
<dbReference type="InterPro" id="IPR011050">
    <property type="entry name" value="Pectin_lyase_fold/virulence"/>
</dbReference>
<protein>
    <recommendedName>
        <fullName evidence="3">Pectate lyase superfamily protein domain-containing protein</fullName>
    </recommendedName>
</protein>
<name>A0A916TRF2_9SPHN</name>
<dbReference type="EMBL" id="BMHK01000004">
    <property type="protein sequence ID" value="GGB91866.1"/>
    <property type="molecule type" value="Genomic_DNA"/>
</dbReference>
<sequence>MAKISGLPPLDAGDVNGTEMVLVLKNGQTWGCAIADAIGPAAQPFVDAAALSAGFAEAFSGPVHASVAAGEAAIQSGLVFRVDNGDGTLSPHLRTSDGSIPLEPLATTGHLGSAQGAGSVGVKRPEANAVKQTTFDILTRVIRPSPLSFNGKGDGATDDTGPILDCIEKTGRLFLPKGTWLCDSEVLTTALEAVGNVTLVGEGQDSILAFTDGGLNLRGRAFRYGTLRDIHLRALGSDQILLNLIALNDNDWPVRWVIDNIRCSSSSLPSANNTGIAIGGGWIGSIINPIVQGLGKGIHIYPTALASPAVAFNGLNIVGGEIQGNVTGVDMASPLNVNFFGTAIEGNRGSGALIRSGSRSVSFYGCYFETNGIDTPASSNDIRLEVSGALDTLYSVLVDSGCTFLRGDTGAPTAIWANKCQELLVEEGAVFNGYTNRLEINEIAATTVTGAFRARSSGANIPVVNNSNSFGDPKSLVSQIGSPAMPDAATTTSGEIYLVLSSQAAKLGSITINFTADAAGAVIFRVEPFDVATGVALATFNVNVAAVVGRNIATSIFNFDSRSMRGKTTAVRVARLGASDVNAGSTTLSSIELRWNA</sequence>
<dbReference type="Proteomes" id="UP000608154">
    <property type="component" value="Unassembled WGS sequence"/>
</dbReference>
<dbReference type="AlphaFoldDB" id="A0A916TRF2"/>
<dbReference type="SUPFAM" id="SSF51126">
    <property type="entry name" value="Pectin lyase-like"/>
    <property type="match status" value="1"/>
</dbReference>
<organism evidence="1 2">
    <name type="scientific">Novosphingobium endophyticum</name>
    <dbReference type="NCBI Taxonomy" id="1955250"/>
    <lineage>
        <taxon>Bacteria</taxon>
        <taxon>Pseudomonadati</taxon>
        <taxon>Pseudomonadota</taxon>
        <taxon>Alphaproteobacteria</taxon>
        <taxon>Sphingomonadales</taxon>
        <taxon>Sphingomonadaceae</taxon>
        <taxon>Novosphingobium</taxon>
    </lineage>
</organism>
<keyword evidence="2" id="KW-1185">Reference proteome</keyword>
<dbReference type="RefSeq" id="WP_188768595.1">
    <property type="nucleotide sequence ID" value="NZ_BMHK01000004.1"/>
</dbReference>
<gene>
    <name evidence="1" type="ORF">GCM10011494_07790</name>
</gene>
<dbReference type="Gene3D" id="2.160.20.10">
    <property type="entry name" value="Single-stranded right-handed beta-helix, Pectin lyase-like"/>
    <property type="match status" value="1"/>
</dbReference>
<proteinExistence type="predicted"/>
<reference evidence="1" key="2">
    <citation type="submission" date="2020-09" db="EMBL/GenBank/DDBJ databases">
        <authorList>
            <person name="Sun Q."/>
            <person name="Zhou Y."/>
        </authorList>
    </citation>
    <scope>NUCLEOTIDE SEQUENCE</scope>
    <source>
        <strain evidence="1">CGMCC 1.15095</strain>
    </source>
</reference>
<evidence type="ECO:0000313" key="1">
    <source>
        <dbReference type="EMBL" id="GGB91866.1"/>
    </source>
</evidence>